<evidence type="ECO:0000313" key="1">
    <source>
        <dbReference type="EMBL" id="QDX30033.1"/>
    </source>
</evidence>
<accession>A0A5B8I6D6</accession>
<reference evidence="1 2" key="1">
    <citation type="journal article" date="2019" name="Environ. Microbiol.">
        <title>The phytopathogenic nature of Dickeya aquatica 174/2 and the dynamic early evolution of Dickeya pathogenicity.</title>
        <authorList>
            <person name="Duprey A."/>
            <person name="Taib N."/>
            <person name="Leonard S."/>
            <person name="Garin T."/>
            <person name="Flandrois J.P."/>
            <person name="Nasser W."/>
            <person name="Brochier-Armanet C."/>
            <person name="Reverchon S."/>
        </authorList>
    </citation>
    <scope>NUCLEOTIDE SEQUENCE [LARGE SCALE GENOMIC DNA]</scope>
    <source>
        <strain evidence="1 2">NCPPB 569</strain>
    </source>
</reference>
<dbReference type="STRING" id="568768.GCA_000406125_01967"/>
<dbReference type="AlphaFoldDB" id="A0A5B8I6D6"/>
<dbReference type="KEGG" id="dic:Dpoa569_0001886"/>
<name>A0A5B8I6D6_9GAMM</name>
<evidence type="ECO:0000313" key="2">
    <source>
        <dbReference type="Proteomes" id="UP000320591"/>
    </source>
</evidence>
<organism evidence="1 2">
    <name type="scientific">Dickeya poaceiphila</name>
    <dbReference type="NCBI Taxonomy" id="568768"/>
    <lineage>
        <taxon>Bacteria</taxon>
        <taxon>Pseudomonadati</taxon>
        <taxon>Pseudomonadota</taxon>
        <taxon>Gammaproteobacteria</taxon>
        <taxon>Enterobacterales</taxon>
        <taxon>Pectobacteriaceae</taxon>
        <taxon>Dickeya</taxon>
    </lineage>
</organism>
<sequence>MVVPVKPGEKEVTAGMRVQVQTRTAGMEEMAAQTELMVAMVGTEEAAIIHPVVMVAYSS</sequence>
<dbReference type="RefSeq" id="WP_050569442.1">
    <property type="nucleotide sequence ID" value="NZ_CM001975.1"/>
</dbReference>
<dbReference type="Proteomes" id="UP000320591">
    <property type="component" value="Chromosome"/>
</dbReference>
<dbReference type="EMBL" id="CP042220">
    <property type="protein sequence ID" value="QDX30033.1"/>
    <property type="molecule type" value="Genomic_DNA"/>
</dbReference>
<gene>
    <name evidence="1" type="ORF">Dpoa569_0001886</name>
</gene>
<protein>
    <submittedName>
        <fullName evidence="1">Uncharacterized protein</fullName>
    </submittedName>
</protein>
<keyword evidence="2" id="KW-1185">Reference proteome</keyword>
<proteinExistence type="predicted"/>